<feature type="binding site" evidence="3">
    <location>
        <position position="146"/>
    </location>
    <ligand>
        <name>a divalent metal cation</name>
        <dbReference type="ChEBI" id="CHEBI:60240"/>
    </ligand>
</feature>
<feature type="domain" description="SMP-30/Gluconolactonase/LRE-like region" evidence="4">
    <location>
        <begin position="10"/>
        <end position="254"/>
    </location>
</feature>
<comment type="similarity">
    <text evidence="1">Belongs to the SMP-30/CGR1 family.</text>
</comment>
<dbReference type="STRING" id="318167.Sfri_2840"/>
<dbReference type="EMBL" id="CP000447">
    <property type="protein sequence ID" value="ABI72679.1"/>
    <property type="molecule type" value="Genomic_DNA"/>
</dbReference>
<dbReference type="GO" id="GO:0019853">
    <property type="term" value="P:L-ascorbic acid biosynthetic process"/>
    <property type="evidence" value="ECO:0007669"/>
    <property type="project" value="TreeGrafter"/>
</dbReference>
<protein>
    <submittedName>
        <fullName evidence="5">SMP-30/Gluconolaconase/LRE domain protein</fullName>
    </submittedName>
</protein>
<dbReference type="PRINTS" id="PR01790">
    <property type="entry name" value="SMP30FAMILY"/>
</dbReference>
<dbReference type="InterPro" id="IPR011042">
    <property type="entry name" value="6-blade_b-propeller_TolB-like"/>
</dbReference>
<dbReference type="HOGENOM" id="CLU_036110_3_1_6"/>
<dbReference type="PANTHER" id="PTHR10907:SF47">
    <property type="entry name" value="REGUCALCIN"/>
    <property type="match status" value="1"/>
</dbReference>
<dbReference type="Pfam" id="PF08450">
    <property type="entry name" value="SGL"/>
    <property type="match status" value="1"/>
</dbReference>
<dbReference type="RefSeq" id="WP_011638288.1">
    <property type="nucleotide sequence ID" value="NC_008345.1"/>
</dbReference>
<feature type="binding site" evidence="3">
    <location>
        <position position="12"/>
    </location>
    <ligand>
        <name>a divalent metal cation</name>
        <dbReference type="ChEBI" id="CHEBI:60240"/>
    </ligand>
</feature>
<dbReference type="GeneID" id="41839447"/>
<dbReference type="KEGG" id="sfr:Sfri_2840"/>
<dbReference type="InterPro" id="IPR005511">
    <property type="entry name" value="SMP-30"/>
</dbReference>
<sequence>MTIINSSMTLGEAPIWHNQRQSWLWLDIINKQLFELPHHDREQQPSVHRFSLMPSIIVEQPNGCVLVIAQYQMIELDLESGLQTLLCTLPVPEGFRTNDGGVCDNGLLWFSTMHKTSPLKFPGSIYVIDQRLNIKCQLLNQIHIANTFCWVTVNRVLISDSLLQLMYDVPYHNGVLEWHNKIVFDDLSSTNAAHDGGAIDVFGQIWNAQWAAGRVRCYQASGAVVTDVSLPVLQPSSCCFGGPENKHLLITSATEGMNARQIKQFPLSGSIFLLELDVEGRSIPIFEMD</sequence>
<keyword evidence="3" id="KW-0479">Metal-binding</keyword>
<evidence type="ECO:0000256" key="3">
    <source>
        <dbReference type="PIRSR" id="PIRSR605511-2"/>
    </source>
</evidence>
<dbReference type="SUPFAM" id="SSF63829">
    <property type="entry name" value="Calcium-dependent phosphotriesterase"/>
    <property type="match status" value="1"/>
</dbReference>
<evidence type="ECO:0000313" key="6">
    <source>
        <dbReference type="Proteomes" id="UP000000684"/>
    </source>
</evidence>
<feature type="active site" description="Proton donor/acceptor" evidence="2">
    <location>
        <position position="195"/>
    </location>
</feature>
<feature type="binding site" evidence="3">
    <location>
        <position position="98"/>
    </location>
    <ligand>
        <name>substrate</name>
    </ligand>
</feature>
<evidence type="ECO:0000313" key="5">
    <source>
        <dbReference type="EMBL" id="ABI72679.1"/>
    </source>
</evidence>
<gene>
    <name evidence="5" type="ordered locus">Sfri_2840</name>
</gene>
<dbReference type="GO" id="GO:0004341">
    <property type="term" value="F:gluconolactonase activity"/>
    <property type="evidence" value="ECO:0007669"/>
    <property type="project" value="TreeGrafter"/>
</dbReference>
<feature type="binding site" evidence="3">
    <location>
        <position position="96"/>
    </location>
    <ligand>
        <name>substrate</name>
    </ligand>
</feature>
<comment type="cofactor">
    <cofactor evidence="3">
        <name>Zn(2+)</name>
        <dbReference type="ChEBI" id="CHEBI:29105"/>
    </cofactor>
    <text evidence="3">Binds 1 divalent metal cation per subunit.</text>
</comment>
<evidence type="ECO:0000256" key="1">
    <source>
        <dbReference type="ARBA" id="ARBA00008853"/>
    </source>
</evidence>
<reference evidence="5 6" key="1">
    <citation type="submission" date="2006-08" db="EMBL/GenBank/DDBJ databases">
        <title>Complete sequence of Shewanella frigidimarina NCIMB 400.</title>
        <authorList>
            <consortium name="US DOE Joint Genome Institute"/>
            <person name="Copeland A."/>
            <person name="Lucas S."/>
            <person name="Lapidus A."/>
            <person name="Barry K."/>
            <person name="Detter J.C."/>
            <person name="Glavina del Rio T."/>
            <person name="Hammon N."/>
            <person name="Israni S."/>
            <person name="Dalin E."/>
            <person name="Tice H."/>
            <person name="Pitluck S."/>
            <person name="Fredrickson J.K."/>
            <person name="Kolker E."/>
            <person name="McCuel L.A."/>
            <person name="DiChristina T."/>
            <person name="Nealson K.H."/>
            <person name="Newman D."/>
            <person name="Tiedje J.M."/>
            <person name="Zhou J."/>
            <person name="Romine M.F."/>
            <person name="Culley D.E."/>
            <person name="Serres M."/>
            <person name="Chertkov O."/>
            <person name="Brettin T."/>
            <person name="Bruce D."/>
            <person name="Han C."/>
            <person name="Tapia R."/>
            <person name="Gilna P."/>
            <person name="Schmutz J."/>
            <person name="Larimer F."/>
            <person name="Land M."/>
            <person name="Hauser L."/>
            <person name="Kyrpides N."/>
            <person name="Mikhailova N."/>
            <person name="Richardson P."/>
        </authorList>
    </citation>
    <scope>NUCLEOTIDE SEQUENCE [LARGE SCALE GENOMIC DNA]</scope>
    <source>
        <strain evidence="5 6">NCIMB 400</strain>
    </source>
</reference>
<dbReference type="GO" id="GO:0005509">
    <property type="term" value="F:calcium ion binding"/>
    <property type="evidence" value="ECO:0007669"/>
    <property type="project" value="TreeGrafter"/>
</dbReference>
<evidence type="ECO:0000259" key="4">
    <source>
        <dbReference type="Pfam" id="PF08450"/>
    </source>
</evidence>
<accession>Q07Z85</accession>
<evidence type="ECO:0000256" key="2">
    <source>
        <dbReference type="PIRSR" id="PIRSR605511-1"/>
    </source>
</evidence>
<dbReference type="AlphaFoldDB" id="Q07Z85"/>
<dbReference type="OrthoDB" id="9775406at2"/>
<dbReference type="PANTHER" id="PTHR10907">
    <property type="entry name" value="REGUCALCIN"/>
    <property type="match status" value="1"/>
</dbReference>
<dbReference type="eggNOG" id="COG3386">
    <property type="taxonomic scope" value="Bacteria"/>
</dbReference>
<keyword evidence="3" id="KW-0862">Zinc</keyword>
<proteinExistence type="inferred from homology"/>
<dbReference type="InterPro" id="IPR013658">
    <property type="entry name" value="SGL"/>
</dbReference>
<organism evidence="5 6">
    <name type="scientific">Shewanella frigidimarina (strain NCIMB 400)</name>
    <dbReference type="NCBI Taxonomy" id="318167"/>
    <lineage>
        <taxon>Bacteria</taxon>
        <taxon>Pseudomonadati</taxon>
        <taxon>Pseudomonadota</taxon>
        <taxon>Gammaproteobacteria</taxon>
        <taxon>Alteromonadales</taxon>
        <taxon>Shewanellaceae</taxon>
        <taxon>Shewanella</taxon>
    </lineage>
</organism>
<name>Q07Z85_SHEFN</name>
<keyword evidence="6" id="KW-1185">Reference proteome</keyword>
<feature type="binding site" evidence="3">
    <location>
        <position position="195"/>
    </location>
    <ligand>
        <name>a divalent metal cation</name>
        <dbReference type="ChEBI" id="CHEBI:60240"/>
    </ligand>
</feature>
<dbReference type="Proteomes" id="UP000000684">
    <property type="component" value="Chromosome"/>
</dbReference>
<dbReference type="Gene3D" id="2.120.10.30">
    <property type="entry name" value="TolB, C-terminal domain"/>
    <property type="match status" value="1"/>
</dbReference>